<dbReference type="SUPFAM" id="SSF53756">
    <property type="entry name" value="UDP-Glycosyltransferase/glycogen phosphorylase"/>
    <property type="match status" value="1"/>
</dbReference>
<gene>
    <name evidence="1" type="ORF">GCM10007972_02040</name>
</gene>
<evidence type="ECO:0000313" key="1">
    <source>
        <dbReference type="EMBL" id="GGO05053.1"/>
    </source>
</evidence>
<keyword evidence="2" id="KW-1185">Reference proteome</keyword>
<dbReference type="PANTHER" id="PTHR12526">
    <property type="entry name" value="GLYCOSYLTRANSFERASE"/>
    <property type="match status" value="1"/>
</dbReference>
<dbReference type="Gene3D" id="3.40.50.2000">
    <property type="entry name" value="Glycogen Phosphorylase B"/>
    <property type="match status" value="2"/>
</dbReference>
<reference evidence="2" key="1">
    <citation type="journal article" date="2019" name="Int. J. Syst. Evol. Microbiol.">
        <title>The Global Catalogue of Microorganisms (GCM) 10K type strain sequencing project: providing services to taxonomists for standard genome sequencing and annotation.</title>
        <authorList>
            <consortium name="The Broad Institute Genomics Platform"/>
            <consortium name="The Broad Institute Genome Sequencing Center for Infectious Disease"/>
            <person name="Wu L."/>
            <person name="Ma J."/>
        </authorList>
    </citation>
    <scope>NUCLEOTIDE SEQUENCE [LARGE SCALE GENOMIC DNA]</scope>
    <source>
        <strain evidence="2">JCM 17843</strain>
    </source>
</reference>
<dbReference type="InterPro" id="IPR017521">
    <property type="entry name" value="Sugar_tfrase_PEP-CTERM_Stp1"/>
</dbReference>
<protein>
    <submittedName>
        <fullName evidence="1">Glycosyl transferase</fullName>
    </submittedName>
</protein>
<dbReference type="GO" id="GO:0016740">
    <property type="term" value="F:transferase activity"/>
    <property type="evidence" value="ECO:0007669"/>
    <property type="project" value="UniProtKB-KW"/>
</dbReference>
<dbReference type="Proteomes" id="UP000602381">
    <property type="component" value="Unassembled WGS sequence"/>
</dbReference>
<dbReference type="CDD" id="cd03801">
    <property type="entry name" value="GT4_PimA-like"/>
    <property type="match status" value="1"/>
</dbReference>
<proteinExistence type="predicted"/>
<comment type="caution">
    <text evidence="1">The sequence shown here is derived from an EMBL/GenBank/DDBJ whole genome shotgun (WGS) entry which is preliminary data.</text>
</comment>
<organism evidence="1 2">
    <name type="scientific">Iodidimonas muriae</name>
    <dbReference type="NCBI Taxonomy" id="261467"/>
    <lineage>
        <taxon>Bacteria</taxon>
        <taxon>Pseudomonadati</taxon>
        <taxon>Pseudomonadota</taxon>
        <taxon>Alphaproteobacteria</taxon>
        <taxon>Iodidimonadales</taxon>
        <taxon>Iodidimonadaceae</taxon>
        <taxon>Iodidimonas</taxon>
    </lineage>
</organism>
<accession>A0ABQ2L6H1</accession>
<dbReference type="EMBL" id="BMOV01000001">
    <property type="protein sequence ID" value="GGO05053.1"/>
    <property type="molecule type" value="Genomic_DNA"/>
</dbReference>
<dbReference type="NCBIfam" id="TIGR03087">
    <property type="entry name" value="stp1"/>
    <property type="match status" value="1"/>
</dbReference>
<name>A0ABQ2L6H1_9PROT</name>
<evidence type="ECO:0000313" key="2">
    <source>
        <dbReference type="Proteomes" id="UP000602381"/>
    </source>
</evidence>
<dbReference type="Pfam" id="PF13692">
    <property type="entry name" value="Glyco_trans_1_4"/>
    <property type="match status" value="1"/>
</dbReference>
<keyword evidence="1" id="KW-0808">Transferase</keyword>
<sequence length="403" mass="45943">MTLLYLTHRIPYPPNKGDKISTFNMMRHLSKSHDIHLGTFIDADEDWQYVEKLHDYCKSVCVEKLDKKRGMMGAIKGLLRHEPLSVAYYKNKRMSQWVDHILAHEKPDAILMYSGCTGQFVYGKTAAGPRTIFNAEDVDSEKFRSYAEDKNRFKKWFFQREARLLRDYECRMAKAFDQTVFISEAEAALFRTLCPESAEKITHRTQGVDVDYFDPDLDFADPYPEGTRAIVFVGAMDYWPNIKAVTWYVDEVLPQVQKRHPDILFAIVGMSPTDAVRRLAEHPGVLVTGSVPDVRPYVQHAWGVCLPLTIARGIQNKALEAMAMGKRIIATKDALAGIRPCPETKALVAQNSADLIAHSCALLDEDKAQIKEARRFIIDHYGWDANLSNYETLVFGQNSSERI</sequence>